<accession>X1S9E8</accession>
<evidence type="ECO:0000313" key="1">
    <source>
        <dbReference type="EMBL" id="GAI64404.1"/>
    </source>
</evidence>
<protein>
    <submittedName>
        <fullName evidence="1">Uncharacterized protein</fullName>
    </submittedName>
</protein>
<sequence>MDSADRKAKKAAAQARFVNPYKMGDILHHSWGYDQTNCDFYQVVEVKKASVVLRPIGAKTVEGSEGFMSCSLMPEKDAFIEKRSHALSKFDKPITPENPTITKRVSFYVQDDDSLKYYIPVPYGWCDLWKGKPEYSSWYA</sequence>
<dbReference type="AlphaFoldDB" id="X1S9E8"/>
<organism evidence="1">
    <name type="scientific">marine sediment metagenome</name>
    <dbReference type="NCBI Taxonomy" id="412755"/>
    <lineage>
        <taxon>unclassified sequences</taxon>
        <taxon>metagenomes</taxon>
        <taxon>ecological metagenomes</taxon>
    </lineage>
</organism>
<name>X1S9E8_9ZZZZ</name>
<comment type="caution">
    <text evidence="1">The sequence shown here is derived from an EMBL/GenBank/DDBJ whole genome shotgun (WGS) entry which is preliminary data.</text>
</comment>
<reference evidence="1" key="1">
    <citation type="journal article" date="2014" name="Front. Microbiol.">
        <title>High frequency of phylogenetically diverse reductive dehalogenase-homologous genes in deep subseafloor sedimentary metagenomes.</title>
        <authorList>
            <person name="Kawai M."/>
            <person name="Futagami T."/>
            <person name="Toyoda A."/>
            <person name="Takaki Y."/>
            <person name="Nishi S."/>
            <person name="Hori S."/>
            <person name="Arai W."/>
            <person name="Tsubouchi T."/>
            <person name="Morono Y."/>
            <person name="Uchiyama I."/>
            <person name="Ito T."/>
            <person name="Fujiyama A."/>
            <person name="Inagaki F."/>
            <person name="Takami H."/>
        </authorList>
    </citation>
    <scope>NUCLEOTIDE SEQUENCE</scope>
    <source>
        <strain evidence="1">Expedition CK06-06</strain>
    </source>
</reference>
<dbReference type="EMBL" id="BARW01003191">
    <property type="protein sequence ID" value="GAI64404.1"/>
    <property type="molecule type" value="Genomic_DNA"/>
</dbReference>
<proteinExistence type="predicted"/>
<gene>
    <name evidence="1" type="ORF">S12H4_08301</name>
</gene>